<feature type="region of interest" description="Disordered" evidence="1">
    <location>
        <begin position="1"/>
        <end position="28"/>
    </location>
</feature>
<accession>A0ABU1YHA5</accession>
<name>A0ABU1YHA5_ROSSA</name>
<dbReference type="EMBL" id="JAVDXU010000001">
    <property type="protein sequence ID" value="MDR7268242.1"/>
    <property type="molecule type" value="Genomic_DNA"/>
</dbReference>
<protein>
    <submittedName>
        <fullName evidence="2">Uncharacterized protein</fullName>
    </submittedName>
</protein>
<reference evidence="2 3" key="1">
    <citation type="submission" date="2023-07" db="EMBL/GenBank/DDBJ databases">
        <title>Sorghum-associated microbial communities from plants grown in Nebraska, USA.</title>
        <authorList>
            <person name="Schachtman D."/>
        </authorList>
    </citation>
    <scope>NUCLEOTIDE SEQUENCE [LARGE SCALE GENOMIC DNA]</scope>
    <source>
        <strain evidence="2 3">BE314</strain>
    </source>
</reference>
<sequence>MQTAHLKPEALAQVHVPSTPPDTDAGDLDSIYDNLVHGVGHEHVTEANVEALMLRAAADHHPVLAEELREWRSNSDGKDVTPAAS</sequence>
<dbReference type="RefSeq" id="WP_310261388.1">
    <property type="nucleotide sequence ID" value="NZ_JAVDXU010000001.1"/>
</dbReference>
<evidence type="ECO:0000256" key="1">
    <source>
        <dbReference type="SAM" id="MobiDB-lite"/>
    </source>
</evidence>
<keyword evidence="3" id="KW-1185">Reference proteome</keyword>
<dbReference type="Proteomes" id="UP001180453">
    <property type="component" value="Unassembled WGS sequence"/>
</dbReference>
<gene>
    <name evidence="2" type="ORF">J2X20_000871</name>
</gene>
<organism evidence="2 3">
    <name type="scientific">Roseateles saccharophilus</name>
    <name type="common">Pseudomonas saccharophila</name>
    <dbReference type="NCBI Taxonomy" id="304"/>
    <lineage>
        <taxon>Bacteria</taxon>
        <taxon>Pseudomonadati</taxon>
        <taxon>Pseudomonadota</taxon>
        <taxon>Betaproteobacteria</taxon>
        <taxon>Burkholderiales</taxon>
        <taxon>Sphaerotilaceae</taxon>
        <taxon>Roseateles</taxon>
    </lineage>
</organism>
<proteinExistence type="predicted"/>
<evidence type="ECO:0000313" key="2">
    <source>
        <dbReference type="EMBL" id="MDR7268242.1"/>
    </source>
</evidence>
<evidence type="ECO:0000313" key="3">
    <source>
        <dbReference type="Proteomes" id="UP001180453"/>
    </source>
</evidence>
<comment type="caution">
    <text evidence="2">The sequence shown here is derived from an EMBL/GenBank/DDBJ whole genome shotgun (WGS) entry which is preliminary data.</text>
</comment>